<name>A0A0E9VRQ9_ANGAN</name>
<organism evidence="1">
    <name type="scientific">Anguilla anguilla</name>
    <name type="common">European freshwater eel</name>
    <name type="synonym">Muraena anguilla</name>
    <dbReference type="NCBI Taxonomy" id="7936"/>
    <lineage>
        <taxon>Eukaryota</taxon>
        <taxon>Metazoa</taxon>
        <taxon>Chordata</taxon>
        <taxon>Craniata</taxon>
        <taxon>Vertebrata</taxon>
        <taxon>Euteleostomi</taxon>
        <taxon>Actinopterygii</taxon>
        <taxon>Neopterygii</taxon>
        <taxon>Teleostei</taxon>
        <taxon>Anguilliformes</taxon>
        <taxon>Anguillidae</taxon>
        <taxon>Anguilla</taxon>
    </lineage>
</organism>
<proteinExistence type="predicted"/>
<dbReference type="AlphaFoldDB" id="A0A0E9VRQ9"/>
<accession>A0A0E9VRQ9</accession>
<reference evidence="1" key="2">
    <citation type="journal article" date="2015" name="Fish Shellfish Immunol.">
        <title>Early steps in the European eel (Anguilla anguilla)-Vibrio vulnificus interaction in the gills: Role of the RtxA13 toxin.</title>
        <authorList>
            <person name="Callol A."/>
            <person name="Pajuelo D."/>
            <person name="Ebbesson L."/>
            <person name="Teles M."/>
            <person name="MacKenzie S."/>
            <person name="Amaro C."/>
        </authorList>
    </citation>
    <scope>NUCLEOTIDE SEQUENCE</scope>
</reference>
<protein>
    <submittedName>
        <fullName evidence="1">Uncharacterized protein</fullName>
    </submittedName>
</protein>
<sequence>MNWGFQLQLGPTRNNLWLQCYYDRDREPMQS</sequence>
<reference evidence="1" key="1">
    <citation type="submission" date="2014-11" db="EMBL/GenBank/DDBJ databases">
        <authorList>
            <person name="Amaro Gonzalez C."/>
        </authorList>
    </citation>
    <scope>NUCLEOTIDE SEQUENCE</scope>
</reference>
<evidence type="ECO:0000313" key="1">
    <source>
        <dbReference type="EMBL" id="JAH80717.1"/>
    </source>
</evidence>
<dbReference type="EMBL" id="GBXM01027860">
    <property type="protein sequence ID" value="JAH80717.1"/>
    <property type="molecule type" value="Transcribed_RNA"/>
</dbReference>